<organism evidence="2 3">
    <name type="scientific">Deinococcus grandis</name>
    <dbReference type="NCBI Taxonomy" id="57498"/>
    <lineage>
        <taxon>Bacteria</taxon>
        <taxon>Thermotogati</taxon>
        <taxon>Deinococcota</taxon>
        <taxon>Deinococci</taxon>
        <taxon>Deinococcales</taxon>
        <taxon>Deinococcaceae</taxon>
        <taxon>Deinococcus</taxon>
    </lineage>
</organism>
<keyword evidence="1" id="KW-0732">Signal</keyword>
<dbReference type="EMBL" id="BCMS01000002">
    <property type="protein sequence ID" value="GAQ23345.1"/>
    <property type="molecule type" value="Genomic_DNA"/>
</dbReference>
<sequence>MSPDVTRVTRAAWWVLLGALLTGVAAAQEAACAAPESLVDVQVGGASRGVTLLRQTPDGRVWLDPAALRDGEDGYVQERVTCPEGELALLRADLSVNLDLEAQVLTVTPNLELLPRRSQAVTRPEVVGVGVGLPVGAVAYDLTVSRAPDGRVAAGGVVGLTGSRGPLSARLDVSAARDRDVQVGGSVRYQPTRDTYVQGVWNAPALTGGRGGAFRGVQAETVGGGVRYLPALSVDLPLPAEVQLFSDAQLLGAWTLGAGRQRFTDIPLLGARGSVRAVVKDAAGSREVTVEYEFPAALLPPGAVRAAAEVGQLDGAPYAGGRVAFGVTPSVTLDADASVQSGNSRVRALLVTSGVRGEYVLSGGVQYAQAATDPWVGLANYRVARGPWSLGLAAQVPLNRWASGAAEATLGYAFTGGSASLGAGVDGVQGWSGRASVTGRLTPQLTATLSGAAGPNVRQARLNVGFTPDSRLSVAGAVSTTGERSVSGSYVFAPGRRASVAYAGGAVSGSYTQSDGPVNVTVSGSTDGQLGAGAQGSVVVAAGRVYASAAPGTDTYVLLRTGVPNLAVYAGGQFRGRTDGRGDLVFSSPAGQAVAISVDVARLPLEVGVKQAVLIVGGTADRALLVDWTGNFTRQRFVDFQTASGEDATGATLFLEGGEQVDLNSFGTGLLPGAAVTLTGELVWPDGRRCAVKIAPDAEQVRCQSSP</sequence>
<keyword evidence="3" id="KW-1185">Reference proteome</keyword>
<evidence type="ECO:0000256" key="1">
    <source>
        <dbReference type="SAM" id="SignalP"/>
    </source>
</evidence>
<gene>
    <name evidence="2" type="ORF">DEIGR_200200</name>
</gene>
<name>A0A100HPL3_9DEIO</name>
<accession>A0A100HPL3</accession>
<comment type="caution">
    <text evidence="2">The sequence shown here is derived from an EMBL/GenBank/DDBJ whole genome shotgun (WGS) entry which is preliminary data.</text>
</comment>
<evidence type="ECO:0000313" key="2">
    <source>
        <dbReference type="EMBL" id="GAQ23345.1"/>
    </source>
</evidence>
<evidence type="ECO:0008006" key="4">
    <source>
        <dbReference type="Google" id="ProtNLM"/>
    </source>
</evidence>
<dbReference type="AlphaFoldDB" id="A0A100HPL3"/>
<protein>
    <recommendedName>
        <fullName evidence="4">Fimbrial biogenesis outer membrane usher protein</fullName>
    </recommendedName>
</protein>
<feature type="chain" id="PRO_5007086722" description="Fimbrial biogenesis outer membrane usher protein" evidence="1">
    <location>
        <begin position="28"/>
        <end position="707"/>
    </location>
</feature>
<reference evidence="3" key="1">
    <citation type="submission" date="2015-11" db="EMBL/GenBank/DDBJ databases">
        <title>Draft Genome Sequence of the Radioresistant Bacterium Deinococcus grandis, Isolated from Freshwater Fish in Japan.</title>
        <authorList>
            <person name="Satoh K."/>
            <person name="Onodera T."/>
            <person name="Omoso K."/>
            <person name="Takeda-Yano K."/>
            <person name="Katayama T."/>
            <person name="Oono Y."/>
            <person name="Narumi I."/>
        </authorList>
    </citation>
    <scope>NUCLEOTIDE SEQUENCE [LARGE SCALE GENOMIC DNA]</scope>
    <source>
        <strain evidence="3">ATCC 43672</strain>
    </source>
</reference>
<dbReference type="Proteomes" id="UP000056209">
    <property type="component" value="Unassembled WGS sequence"/>
</dbReference>
<evidence type="ECO:0000313" key="3">
    <source>
        <dbReference type="Proteomes" id="UP000056209"/>
    </source>
</evidence>
<proteinExistence type="predicted"/>
<feature type="signal peptide" evidence="1">
    <location>
        <begin position="1"/>
        <end position="27"/>
    </location>
</feature>